<sequence length="348" mass="38952">MQTQKQSGMALVLALLVVAIVTAISVELSWRFDLAITRAENRWYGVQANAYLKGAEEFAFMALKFDKEEDNRKGVQVDSLDEFWAAQAAEFPTDEGWVSGRLEDAQARFNVNQLRAKVDDKARRSAEIYKHFTAPQRRFIRLLQSVNLGDEESPLYLDSTTAQNITEAVIDWLDNDANVTGFGGAESDFYGQLDPPYTVPNGPMASVTELNLIRGMTPVLYEKLLPLVIALPENQTMNINTAPAELLRTLNRQDDLYPLSIEDGDVLAQNRAGGGYDKVEDFVADAKQFFPDSDNGKNNFVADGLGVFTEYFIFYGETQVGEHIRTSKALLYRNGTEVTTIRRTDANF</sequence>
<dbReference type="Pfam" id="PF03934">
    <property type="entry name" value="T2SSK"/>
    <property type="match status" value="1"/>
</dbReference>
<dbReference type="PANTHER" id="PTHR38831">
    <property type="entry name" value="TYPE II SECRETION SYSTEM PROTEIN K"/>
    <property type="match status" value="1"/>
</dbReference>
<dbReference type="eggNOG" id="COG3156">
    <property type="taxonomic scope" value="Bacteria"/>
</dbReference>
<evidence type="ECO:0000313" key="13">
    <source>
        <dbReference type="EMBL" id="ACR13401.1"/>
    </source>
</evidence>
<gene>
    <name evidence="13" type="primary">gspK</name>
    <name evidence="13" type="ordered locus">TERTU_0272</name>
</gene>
<dbReference type="KEGG" id="ttu:TERTU_0272"/>
<keyword evidence="9 10" id="KW-0472">Membrane</keyword>
<evidence type="ECO:0000259" key="11">
    <source>
        <dbReference type="Pfam" id="PF03934"/>
    </source>
</evidence>
<dbReference type="InterPro" id="IPR045584">
    <property type="entry name" value="Pilin-like"/>
</dbReference>
<dbReference type="InterPro" id="IPR049031">
    <property type="entry name" value="T2SSK_SAM-like_1st"/>
</dbReference>
<accession>C5BM27</accession>
<dbReference type="Gene3D" id="3.30.1300.30">
    <property type="entry name" value="GSPII I/J protein-like"/>
    <property type="match status" value="1"/>
</dbReference>
<evidence type="ECO:0000259" key="12">
    <source>
        <dbReference type="Pfam" id="PF21687"/>
    </source>
</evidence>
<evidence type="ECO:0000256" key="7">
    <source>
        <dbReference type="ARBA" id="ARBA00022927"/>
    </source>
</evidence>
<dbReference type="GO" id="GO:0005886">
    <property type="term" value="C:plasma membrane"/>
    <property type="evidence" value="ECO:0007669"/>
    <property type="project" value="UniProtKB-SubCell"/>
</dbReference>
<dbReference type="GO" id="GO:0009306">
    <property type="term" value="P:protein secretion"/>
    <property type="evidence" value="ECO:0007669"/>
    <property type="project" value="InterPro"/>
</dbReference>
<evidence type="ECO:0000256" key="3">
    <source>
        <dbReference type="ARBA" id="ARBA00022448"/>
    </source>
</evidence>
<feature type="domain" description="T2SS protein K first SAM-like" evidence="12">
    <location>
        <begin position="107"/>
        <end position="233"/>
    </location>
</feature>
<evidence type="ECO:0000256" key="2">
    <source>
        <dbReference type="ARBA" id="ARBA00007246"/>
    </source>
</evidence>
<evidence type="ECO:0000256" key="9">
    <source>
        <dbReference type="ARBA" id="ARBA00023136"/>
    </source>
</evidence>
<protein>
    <recommendedName>
        <fullName evidence="10">Type II secretion system protein K</fullName>
    </recommendedName>
</protein>
<dbReference type="InterPro" id="IPR005628">
    <property type="entry name" value="GspK"/>
</dbReference>
<comment type="subcellular location">
    <subcellularLocation>
        <location evidence="1 10">Cell inner membrane</location>
    </subcellularLocation>
</comment>
<dbReference type="PIRSF" id="PIRSF002786">
    <property type="entry name" value="XcpX"/>
    <property type="match status" value="1"/>
</dbReference>
<comment type="similarity">
    <text evidence="2 10">Belongs to the GSP K family.</text>
</comment>
<keyword evidence="4 10" id="KW-1003">Cell membrane</keyword>
<name>C5BM27_TERTT</name>
<dbReference type="STRING" id="377629.TERTU_0272"/>
<evidence type="ECO:0000256" key="8">
    <source>
        <dbReference type="ARBA" id="ARBA00022989"/>
    </source>
</evidence>
<dbReference type="Pfam" id="PF21687">
    <property type="entry name" value="T2SSK_1st"/>
    <property type="match status" value="1"/>
</dbReference>
<dbReference type="PANTHER" id="PTHR38831:SF1">
    <property type="entry name" value="TYPE II SECRETION SYSTEM PROTEIN K-RELATED"/>
    <property type="match status" value="1"/>
</dbReference>
<organism evidence="13 14">
    <name type="scientific">Teredinibacter turnerae (strain ATCC 39867 / T7901)</name>
    <dbReference type="NCBI Taxonomy" id="377629"/>
    <lineage>
        <taxon>Bacteria</taxon>
        <taxon>Pseudomonadati</taxon>
        <taxon>Pseudomonadota</taxon>
        <taxon>Gammaproteobacteria</taxon>
        <taxon>Cellvibrionales</taxon>
        <taxon>Cellvibrionaceae</taxon>
        <taxon>Teredinibacter</taxon>
    </lineage>
</organism>
<proteinExistence type="inferred from homology"/>
<feature type="domain" description="T2SS protein K second SAM-like" evidence="11">
    <location>
        <begin position="238"/>
        <end position="285"/>
    </location>
</feature>
<evidence type="ECO:0000256" key="5">
    <source>
        <dbReference type="ARBA" id="ARBA00022519"/>
    </source>
</evidence>
<dbReference type="InterPro" id="IPR049179">
    <property type="entry name" value="T2SSK_SAM-like_2nd"/>
</dbReference>
<reference evidence="13 14" key="1">
    <citation type="journal article" date="2009" name="PLoS ONE">
        <title>The complete genome of Teredinibacter turnerae T7901: an intracellular endosymbiont of marine wood-boring bivalves (shipworms).</title>
        <authorList>
            <person name="Yang J.C."/>
            <person name="Madupu R."/>
            <person name="Durkin A.S."/>
            <person name="Ekborg N.A."/>
            <person name="Pedamallu C.S."/>
            <person name="Hostetler J.B."/>
            <person name="Radune D."/>
            <person name="Toms B.S."/>
            <person name="Henrissat B."/>
            <person name="Coutinho P.M."/>
            <person name="Schwarz S."/>
            <person name="Field L."/>
            <person name="Trindade-Silva A.E."/>
            <person name="Soares C.A.G."/>
            <person name="Elshahawi S."/>
            <person name="Hanora A."/>
            <person name="Schmidt E.W."/>
            <person name="Haygood M.G."/>
            <person name="Posfai J."/>
            <person name="Benner J."/>
            <person name="Madinger C."/>
            <person name="Nove J."/>
            <person name="Anton B."/>
            <person name="Chaudhary K."/>
            <person name="Foster J."/>
            <person name="Holman A."/>
            <person name="Kumar S."/>
            <person name="Lessard P.A."/>
            <person name="Luyten Y.A."/>
            <person name="Slatko B."/>
            <person name="Wood N."/>
            <person name="Wu B."/>
            <person name="Teplitski M."/>
            <person name="Mougous J.D."/>
            <person name="Ward N."/>
            <person name="Eisen J.A."/>
            <person name="Badger J.H."/>
            <person name="Distel D.L."/>
        </authorList>
    </citation>
    <scope>NUCLEOTIDE SEQUENCE [LARGE SCALE GENOMIC DNA]</scope>
    <source>
        <strain evidence="14">ATCC 39867 / T7901</strain>
    </source>
</reference>
<dbReference type="Gene3D" id="1.10.40.60">
    <property type="entry name" value="EpsJ-like"/>
    <property type="match status" value="2"/>
</dbReference>
<evidence type="ECO:0000256" key="6">
    <source>
        <dbReference type="ARBA" id="ARBA00022692"/>
    </source>
</evidence>
<dbReference type="Proteomes" id="UP000009080">
    <property type="component" value="Chromosome"/>
</dbReference>
<keyword evidence="7" id="KW-0653">Protein transport</keyword>
<keyword evidence="6" id="KW-0812">Transmembrane</keyword>
<dbReference type="InterPro" id="IPR038072">
    <property type="entry name" value="GspK_central_sf"/>
</dbReference>
<dbReference type="AlphaFoldDB" id="C5BM27"/>
<dbReference type="SUPFAM" id="SSF54523">
    <property type="entry name" value="Pili subunits"/>
    <property type="match status" value="1"/>
</dbReference>
<dbReference type="HOGENOM" id="CLU_057294_1_2_6"/>
<evidence type="ECO:0000256" key="4">
    <source>
        <dbReference type="ARBA" id="ARBA00022475"/>
    </source>
</evidence>
<keyword evidence="5 10" id="KW-0997">Cell inner membrane</keyword>
<keyword evidence="8" id="KW-1133">Transmembrane helix</keyword>
<dbReference type="SUPFAM" id="SSF158544">
    <property type="entry name" value="GspK insert domain-like"/>
    <property type="match status" value="1"/>
</dbReference>
<keyword evidence="14" id="KW-1185">Reference proteome</keyword>
<evidence type="ECO:0000256" key="10">
    <source>
        <dbReference type="PIRNR" id="PIRNR002786"/>
    </source>
</evidence>
<evidence type="ECO:0000313" key="14">
    <source>
        <dbReference type="Proteomes" id="UP000009080"/>
    </source>
</evidence>
<dbReference type="NCBIfam" id="NF037980">
    <property type="entry name" value="T2SS_GspK"/>
    <property type="match status" value="1"/>
</dbReference>
<dbReference type="EMBL" id="CP001614">
    <property type="protein sequence ID" value="ACR13401.1"/>
    <property type="molecule type" value="Genomic_DNA"/>
</dbReference>
<evidence type="ECO:0000256" key="1">
    <source>
        <dbReference type="ARBA" id="ARBA00004533"/>
    </source>
</evidence>
<dbReference type="RefSeq" id="WP_015819515.1">
    <property type="nucleotide sequence ID" value="NC_012997.1"/>
</dbReference>
<keyword evidence="3 10" id="KW-0813">Transport</keyword>